<evidence type="ECO:0000256" key="1">
    <source>
        <dbReference type="ARBA" id="ARBA00022723"/>
    </source>
</evidence>
<gene>
    <name evidence="8" type="ORF">IFM89_031330</name>
</gene>
<dbReference type="InterPro" id="IPR010666">
    <property type="entry name" value="Znf_GRF"/>
</dbReference>
<keyword evidence="9" id="KW-1185">Reference proteome</keyword>
<evidence type="ECO:0000256" key="2">
    <source>
        <dbReference type="ARBA" id="ARBA00022771"/>
    </source>
</evidence>
<keyword evidence="2 4" id="KW-0863">Zinc-finger</keyword>
<sequence>MSSSSVNTRVNSRTICECGYQVIVKVSNTQQNPGRRFYGCAIRVCGIFGWVDLDSNRTVQPNQLADLHNRIRTLQTSNEQYRLEFGCLHRMEFELLRRIEEQKMLNNELKKENVLLVKKCDMVPKIVFFSKLLFALVIAVVVLRSLSS</sequence>
<evidence type="ECO:0000313" key="9">
    <source>
        <dbReference type="Proteomes" id="UP000631114"/>
    </source>
</evidence>
<dbReference type="Proteomes" id="UP000631114">
    <property type="component" value="Unassembled WGS sequence"/>
</dbReference>
<name>A0A835J318_9MAGN</name>
<dbReference type="AlphaFoldDB" id="A0A835J318"/>
<evidence type="ECO:0000256" key="5">
    <source>
        <dbReference type="SAM" id="Coils"/>
    </source>
</evidence>
<feature type="coiled-coil region" evidence="5">
    <location>
        <begin position="64"/>
        <end position="119"/>
    </location>
</feature>
<keyword evidence="6" id="KW-0812">Transmembrane</keyword>
<feature type="transmembrane region" description="Helical" evidence="6">
    <location>
        <begin position="126"/>
        <end position="146"/>
    </location>
</feature>
<keyword evidence="3" id="KW-0862">Zinc</keyword>
<dbReference type="Pfam" id="PF06839">
    <property type="entry name" value="Zn_ribbon_GRF"/>
    <property type="match status" value="1"/>
</dbReference>
<keyword evidence="1" id="KW-0479">Metal-binding</keyword>
<accession>A0A835J318</accession>
<organism evidence="8 9">
    <name type="scientific">Coptis chinensis</name>
    <dbReference type="NCBI Taxonomy" id="261450"/>
    <lineage>
        <taxon>Eukaryota</taxon>
        <taxon>Viridiplantae</taxon>
        <taxon>Streptophyta</taxon>
        <taxon>Embryophyta</taxon>
        <taxon>Tracheophyta</taxon>
        <taxon>Spermatophyta</taxon>
        <taxon>Magnoliopsida</taxon>
        <taxon>Ranunculales</taxon>
        <taxon>Ranunculaceae</taxon>
        <taxon>Coptidoideae</taxon>
        <taxon>Coptis</taxon>
    </lineage>
</organism>
<evidence type="ECO:0000256" key="3">
    <source>
        <dbReference type="ARBA" id="ARBA00022833"/>
    </source>
</evidence>
<protein>
    <recommendedName>
        <fullName evidence="7">GRF-type domain-containing protein</fullName>
    </recommendedName>
</protein>
<keyword evidence="6" id="KW-1133">Transmembrane helix</keyword>
<keyword evidence="5" id="KW-0175">Coiled coil</keyword>
<evidence type="ECO:0000256" key="4">
    <source>
        <dbReference type="PROSITE-ProRule" id="PRU01343"/>
    </source>
</evidence>
<dbReference type="PANTHER" id="PTHR33248">
    <property type="entry name" value="ZINC ION-BINDING PROTEIN"/>
    <property type="match status" value="1"/>
</dbReference>
<proteinExistence type="predicted"/>
<dbReference type="OrthoDB" id="2822301at2759"/>
<dbReference type="PROSITE" id="PS51999">
    <property type="entry name" value="ZF_GRF"/>
    <property type="match status" value="1"/>
</dbReference>
<comment type="caution">
    <text evidence="8">The sequence shown here is derived from an EMBL/GenBank/DDBJ whole genome shotgun (WGS) entry which is preliminary data.</text>
</comment>
<keyword evidence="6" id="KW-0472">Membrane</keyword>
<evidence type="ECO:0000256" key="6">
    <source>
        <dbReference type="SAM" id="Phobius"/>
    </source>
</evidence>
<reference evidence="8 9" key="1">
    <citation type="submission" date="2020-10" db="EMBL/GenBank/DDBJ databases">
        <title>The Coptis chinensis genome and diversification of protoberbering-type alkaloids.</title>
        <authorList>
            <person name="Wang B."/>
            <person name="Shu S."/>
            <person name="Song C."/>
            <person name="Liu Y."/>
        </authorList>
    </citation>
    <scope>NUCLEOTIDE SEQUENCE [LARGE SCALE GENOMIC DNA]</scope>
    <source>
        <strain evidence="8">HL-2020</strain>
        <tissue evidence="8">Leaf</tissue>
    </source>
</reference>
<dbReference type="EMBL" id="JADFTS010000001">
    <property type="protein sequence ID" value="KAF9626203.1"/>
    <property type="molecule type" value="Genomic_DNA"/>
</dbReference>
<feature type="domain" description="GRF-type" evidence="7">
    <location>
        <begin position="16"/>
        <end position="54"/>
    </location>
</feature>
<evidence type="ECO:0000259" key="7">
    <source>
        <dbReference type="PROSITE" id="PS51999"/>
    </source>
</evidence>
<evidence type="ECO:0000313" key="8">
    <source>
        <dbReference type="EMBL" id="KAF9626203.1"/>
    </source>
</evidence>
<dbReference type="GO" id="GO:0008270">
    <property type="term" value="F:zinc ion binding"/>
    <property type="evidence" value="ECO:0007669"/>
    <property type="project" value="UniProtKB-KW"/>
</dbReference>